<dbReference type="Proteomes" id="UP000596902">
    <property type="component" value="Unassembled WGS sequence"/>
</dbReference>
<dbReference type="Pfam" id="PF01822">
    <property type="entry name" value="WSC"/>
    <property type="match status" value="1"/>
</dbReference>
<organism evidence="8 9">
    <name type="scientific">Alternaria burnsii</name>
    <dbReference type="NCBI Taxonomy" id="1187904"/>
    <lineage>
        <taxon>Eukaryota</taxon>
        <taxon>Fungi</taxon>
        <taxon>Dikarya</taxon>
        <taxon>Ascomycota</taxon>
        <taxon>Pezizomycotina</taxon>
        <taxon>Dothideomycetes</taxon>
        <taxon>Pleosporomycetidae</taxon>
        <taxon>Pleosporales</taxon>
        <taxon>Pleosporineae</taxon>
        <taxon>Pleosporaceae</taxon>
        <taxon>Alternaria</taxon>
        <taxon>Alternaria sect. Alternaria</taxon>
    </lineage>
</organism>
<comment type="caution">
    <text evidence="8">The sequence shown here is derived from an EMBL/GenBank/DDBJ whole genome shotgun (WGS) entry which is preliminary data.</text>
</comment>
<evidence type="ECO:0000256" key="1">
    <source>
        <dbReference type="ARBA" id="ARBA00004167"/>
    </source>
</evidence>
<dbReference type="PROSITE" id="PS51212">
    <property type="entry name" value="WSC"/>
    <property type="match status" value="1"/>
</dbReference>
<keyword evidence="3" id="KW-0732">Signal</keyword>
<reference evidence="8" key="2">
    <citation type="submission" date="2020-08" db="EMBL/GenBank/DDBJ databases">
        <title>Draft Genome Sequence of Cumin Blight Pathogen Alternaria burnsii.</title>
        <authorList>
            <person name="Feng Z."/>
        </authorList>
    </citation>
    <scope>NUCLEOTIDE SEQUENCE</scope>
    <source>
        <strain evidence="8">CBS107.38</strain>
    </source>
</reference>
<gene>
    <name evidence="8" type="ORF">GT037_009124</name>
</gene>
<dbReference type="RefSeq" id="XP_038782973.1">
    <property type="nucleotide sequence ID" value="XM_038934171.1"/>
</dbReference>
<dbReference type="SMART" id="SM00321">
    <property type="entry name" value="WSC"/>
    <property type="match status" value="1"/>
</dbReference>
<evidence type="ECO:0000259" key="7">
    <source>
        <dbReference type="PROSITE" id="PS51212"/>
    </source>
</evidence>
<dbReference type="InterPro" id="IPR051836">
    <property type="entry name" value="Kremen_rcpt"/>
</dbReference>
<evidence type="ECO:0000313" key="9">
    <source>
        <dbReference type="Proteomes" id="UP000596902"/>
    </source>
</evidence>
<dbReference type="PANTHER" id="PTHR24269:SF16">
    <property type="entry name" value="PROTEIN SLG1"/>
    <property type="match status" value="1"/>
</dbReference>
<name>A0A8H7AXQ6_9PLEO</name>
<reference evidence="8" key="1">
    <citation type="submission" date="2020-01" db="EMBL/GenBank/DDBJ databases">
        <authorList>
            <person name="Feng Z.H.Z."/>
        </authorList>
    </citation>
    <scope>NUCLEOTIDE SEQUENCE</scope>
    <source>
        <strain evidence="8">CBS107.38</strain>
    </source>
</reference>
<proteinExistence type="predicted"/>
<evidence type="ECO:0000256" key="5">
    <source>
        <dbReference type="ARBA" id="ARBA00023136"/>
    </source>
</evidence>
<keyword evidence="6" id="KW-0325">Glycoprotein</keyword>
<evidence type="ECO:0000256" key="4">
    <source>
        <dbReference type="ARBA" id="ARBA00022989"/>
    </source>
</evidence>
<dbReference type="PANTHER" id="PTHR24269">
    <property type="entry name" value="KREMEN PROTEIN"/>
    <property type="match status" value="1"/>
</dbReference>
<keyword evidence="9" id="KW-1185">Reference proteome</keyword>
<evidence type="ECO:0000256" key="2">
    <source>
        <dbReference type="ARBA" id="ARBA00022692"/>
    </source>
</evidence>
<dbReference type="GeneID" id="62207349"/>
<dbReference type="GO" id="GO:0005886">
    <property type="term" value="C:plasma membrane"/>
    <property type="evidence" value="ECO:0007669"/>
    <property type="project" value="TreeGrafter"/>
</dbReference>
<keyword evidence="5" id="KW-0472">Membrane</keyword>
<dbReference type="EMBL" id="JAAABM010000015">
    <property type="protein sequence ID" value="KAF7672623.1"/>
    <property type="molecule type" value="Genomic_DNA"/>
</dbReference>
<evidence type="ECO:0000256" key="6">
    <source>
        <dbReference type="ARBA" id="ARBA00023180"/>
    </source>
</evidence>
<protein>
    <recommendedName>
        <fullName evidence="7">WSC domain-containing protein</fullName>
    </recommendedName>
</protein>
<evidence type="ECO:0000256" key="3">
    <source>
        <dbReference type="ARBA" id="ARBA00022729"/>
    </source>
</evidence>
<dbReference type="InterPro" id="IPR002889">
    <property type="entry name" value="WSC_carb-bd"/>
</dbReference>
<dbReference type="AlphaFoldDB" id="A0A8H7AXQ6"/>
<feature type="domain" description="WSC" evidence="7">
    <location>
        <begin position="68"/>
        <end position="159"/>
    </location>
</feature>
<evidence type="ECO:0000313" key="8">
    <source>
        <dbReference type="EMBL" id="KAF7672623.1"/>
    </source>
</evidence>
<accession>A0A8H7AXQ6</accession>
<keyword evidence="2" id="KW-0812">Transmembrane</keyword>
<keyword evidence="4" id="KW-1133">Transmembrane helix</keyword>
<sequence>MDPSLGEHSCSCTCSNGLRFEQSLPSYSPQSGGSSSNGSLDACQAAQDKFFAREQELLAEIEAYKPKLPKYIGCYIEQAHPNSILTGRRLASKSLTFEQCAMHCEDYKYFGLEPDLCWCGNELKFGVTIVEDKECNDFCAGNRTQQCGASWRTAIYKITE</sequence>
<comment type="subcellular location">
    <subcellularLocation>
        <location evidence="1">Membrane</location>
        <topology evidence="1">Single-pass membrane protein</topology>
    </subcellularLocation>
</comment>